<keyword evidence="3" id="KW-1185">Reference proteome</keyword>
<dbReference type="AlphaFoldDB" id="A0A7X2J241"/>
<organism evidence="2 3">
    <name type="scientific">Metabacillus lacus</name>
    <dbReference type="NCBI Taxonomy" id="1983721"/>
    <lineage>
        <taxon>Bacteria</taxon>
        <taxon>Bacillati</taxon>
        <taxon>Bacillota</taxon>
        <taxon>Bacilli</taxon>
        <taxon>Bacillales</taxon>
        <taxon>Bacillaceae</taxon>
        <taxon>Metabacillus</taxon>
    </lineage>
</organism>
<protein>
    <submittedName>
        <fullName evidence="2">Uncharacterized protein</fullName>
    </submittedName>
</protein>
<evidence type="ECO:0000313" key="2">
    <source>
        <dbReference type="EMBL" id="MRX73914.1"/>
    </source>
</evidence>
<accession>A0A7X2J241</accession>
<keyword evidence="1" id="KW-1133">Transmembrane helix</keyword>
<evidence type="ECO:0000256" key="1">
    <source>
        <dbReference type="SAM" id="Phobius"/>
    </source>
</evidence>
<feature type="transmembrane region" description="Helical" evidence="1">
    <location>
        <begin position="6"/>
        <end position="30"/>
    </location>
</feature>
<proteinExistence type="predicted"/>
<comment type="caution">
    <text evidence="2">The sequence shown here is derived from an EMBL/GenBank/DDBJ whole genome shotgun (WGS) entry which is preliminary data.</text>
</comment>
<evidence type="ECO:0000313" key="3">
    <source>
        <dbReference type="Proteomes" id="UP000448867"/>
    </source>
</evidence>
<name>A0A7X2J241_9BACI</name>
<dbReference type="RefSeq" id="WP_154309370.1">
    <property type="nucleotide sequence ID" value="NZ_WKKI01000050.1"/>
</dbReference>
<gene>
    <name evidence="2" type="ORF">GJU40_17400</name>
</gene>
<keyword evidence="1" id="KW-0472">Membrane</keyword>
<keyword evidence="1" id="KW-0812">Transmembrane</keyword>
<dbReference type="EMBL" id="WKKI01000050">
    <property type="protein sequence ID" value="MRX73914.1"/>
    <property type="molecule type" value="Genomic_DNA"/>
</dbReference>
<sequence length="50" mass="5979">MDFLRDFFLFVGGFLNVGITLSIVVLFFVIRRFRKKNQEKSGYMEEEGRK</sequence>
<reference evidence="2 3" key="1">
    <citation type="submission" date="2019-11" db="EMBL/GenBank/DDBJ databases">
        <title>Bacillus lacus genome.</title>
        <authorList>
            <person name="Allen C.J."/>
            <person name="Newman J.D."/>
        </authorList>
    </citation>
    <scope>NUCLEOTIDE SEQUENCE [LARGE SCALE GENOMIC DNA]</scope>
    <source>
        <strain evidence="2 3">KCTC 33946</strain>
    </source>
</reference>
<dbReference type="Proteomes" id="UP000448867">
    <property type="component" value="Unassembled WGS sequence"/>
</dbReference>